<dbReference type="InterPro" id="IPR049512">
    <property type="entry name" value="DJR-like_dom"/>
</dbReference>
<evidence type="ECO:0000313" key="3">
    <source>
        <dbReference type="RefSeq" id="XP_014524191.1"/>
    </source>
</evidence>
<organism evidence="2 3">
    <name type="scientific">Vigna radiata var. radiata</name>
    <name type="common">Mung bean</name>
    <name type="synonym">Phaseolus aureus</name>
    <dbReference type="NCBI Taxonomy" id="3916"/>
    <lineage>
        <taxon>Eukaryota</taxon>
        <taxon>Viridiplantae</taxon>
        <taxon>Streptophyta</taxon>
        <taxon>Embryophyta</taxon>
        <taxon>Tracheophyta</taxon>
        <taxon>Spermatophyta</taxon>
        <taxon>Magnoliopsida</taxon>
        <taxon>eudicotyledons</taxon>
        <taxon>Gunneridae</taxon>
        <taxon>Pentapetalae</taxon>
        <taxon>rosids</taxon>
        <taxon>fabids</taxon>
        <taxon>Fabales</taxon>
        <taxon>Fabaceae</taxon>
        <taxon>Papilionoideae</taxon>
        <taxon>50 kb inversion clade</taxon>
        <taxon>NPAAA clade</taxon>
        <taxon>indigoferoid/millettioid clade</taxon>
        <taxon>Phaseoleae</taxon>
        <taxon>Vigna</taxon>
    </lineage>
</organism>
<reference evidence="3" key="1">
    <citation type="submission" date="2025-08" db="UniProtKB">
        <authorList>
            <consortium name="RefSeq"/>
        </authorList>
    </citation>
    <scope>IDENTIFICATION</scope>
    <source>
        <tissue evidence="3">Leaf</tissue>
    </source>
</reference>
<dbReference type="Proteomes" id="UP000087766">
    <property type="component" value="Unplaced"/>
</dbReference>
<dbReference type="KEGG" id="vra:106780419"/>
<name>A0A1S3W0V0_VIGRR</name>
<keyword evidence="2" id="KW-1185">Reference proteome</keyword>
<evidence type="ECO:0000313" key="2">
    <source>
        <dbReference type="Proteomes" id="UP000087766"/>
    </source>
</evidence>
<dbReference type="Pfam" id="PF21738">
    <property type="entry name" value="DJR-like_dom"/>
    <property type="match status" value="1"/>
</dbReference>
<accession>A0A1S3W0V0</accession>
<dbReference type="PANTHER" id="PTHR36159">
    <property type="entry name" value="PROTEIN CBG23766"/>
    <property type="match status" value="1"/>
</dbReference>
<dbReference type="OrthoDB" id="6602770at2759"/>
<sequence>MTSVVDALQHNRAHFDDSDIIACDYHMYYPYSPAMLGNNDVITITLQNQDLVTDVSKSFIYVQGKLTKEDGTGVGTASLVKNFVGYLFDEIRYRLGNVEVERTRNVGMTSTIKNYVLLSSDQSKYLQIGGWHEPNELLKDGVFSALLPLSCVLGFAEDYKLPIVNIRQELTLLRSRSDKDCLFAAAANTDKIVLEKVGWLVPHLTLSDQSRVKLMKLVAADKPIQVPFRSWMFMEHPLSTNTKDSWTMLTTSNLQKPKFVIVGLQTGRKNNVLKDNANFDSCNVQDMKVYLNAQTFPFASFEADFAKNQCLLPYEYYARMKSVFHADEQAANYEPLLTYKDFRTKAPLFVFDTTKTTENPIDSTIDLRLEYLTSAAVAADTIANAVVVHDQLFVYHPLSQTIKKII</sequence>
<gene>
    <name evidence="3" type="primary">LOC106780419</name>
</gene>
<dbReference type="GeneID" id="106780419"/>
<evidence type="ECO:0000259" key="1">
    <source>
        <dbReference type="Pfam" id="PF21738"/>
    </source>
</evidence>
<dbReference type="PANTHER" id="PTHR36159:SF1">
    <property type="entry name" value="RETROVIRUS-RELATED POL POLYPROTEIN FROM TRANSPOSON 412-LIKE PROTEIN"/>
    <property type="match status" value="1"/>
</dbReference>
<protein>
    <submittedName>
        <fullName evidence="3">Uncharacterized protein LOC106780419</fullName>
    </submittedName>
</protein>
<dbReference type="STRING" id="3916.A0A1S3W0V0"/>
<dbReference type="RefSeq" id="XP_014524191.1">
    <property type="nucleotide sequence ID" value="XM_014668705.1"/>
</dbReference>
<proteinExistence type="predicted"/>
<feature type="domain" description="Double jelly roll-like" evidence="1">
    <location>
        <begin position="79"/>
        <end position="392"/>
    </location>
</feature>
<dbReference type="AlphaFoldDB" id="A0A1S3W0V0"/>